<dbReference type="Gene3D" id="3.40.50.720">
    <property type="entry name" value="NAD(P)-binding Rossmann-like Domain"/>
    <property type="match status" value="1"/>
</dbReference>
<dbReference type="InterPro" id="IPR008030">
    <property type="entry name" value="NmrA-like"/>
</dbReference>
<dbReference type="Proteomes" id="UP001497512">
    <property type="component" value="Chromosome 4"/>
</dbReference>
<dbReference type="PANTHER" id="PTHR43162:SF1">
    <property type="entry name" value="PRESTALK A DIFFERENTIATION PROTEIN A"/>
    <property type="match status" value="1"/>
</dbReference>
<evidence type="ECO:0000313" key="2">
    <source>
        <dbReference type="EMBL" id="CAK9222576.1"/>
    </source>
</evidence>
<evidence type="ECO:0000259" key="1">
    <source>
        <dbReference type="Pfam" id="PF05368"/>
    </source>
</evidence>
<evidence type="ECO:0000313" key="3">
    <source>
        <dbReference type="Proteomes" id="UP001497512"/>
    </source>
</evidence>
<protein>
    <recommendedName>
        <fullName evidence="1">NmrA-like domain-containing protein</fullName>
    </recommendedName>
</protein>
<organism evidence="2 3">
    <name type="scientific">Sphagnum troendelagicum</name>
    <dbReference type="NCBI Taxonomy" id="128251"/>
    <lineage>
        <taxon>Eukaryota</taxon>
        <taxon>Viridiplantae</taxon>
        <taxon>Streptophyta</taxon>
        <taxon>Embryophyta</taxon>
        <taxon>Bryophyta</taxon>
        <taxon>Sphagnophytina</taxon>
        <taxon>Sphagnopsida</taxon>
        <taxon>Sphagnales</taxon>
        <taxon>Sphagnaceae</taxon>
        <taxon>Sphagnum</taxon>
    </lineage>
</organism>
<proteinExistence type="predicted"/>
<dbReference type="PANTHER" id="PTHR43162">
    <property type="match status" value="1"/>
</dbReference>
<feature type="domain" description="NmrA-like" evidence="1">
    <location>
        <begin position="5"/>
        <end position="277"/>
    </location>
</feature>
<keyword evidence="3" id="KW-1185">Reference proteome</keyword>
<dbReference type="Gene3D" id="3.90.25.10">
    <property type="entry name" value="UDP-galactose 4-epimerase, domain 1"/>
    <property type="match status" value="1"/>
</dbReference>
<sequence>MAAVKKVFLIAGASSKNGTSVAKLLLAEAGNKYIVRVGARDPTKLSALVALGAEAVVLDTSLESAFAAFNGVDGAFIVLPFLAGGVEDILIENYLKAAKETGTKHIVYLSAIDADVKSSHNHKKYEQLVSESGIPFTILRPAWFHENAVSYYAETIKSQGVFWSSAADGVYTSVAIADISAAAVAALTEPEKHVGQTYTLTGESVTEKQVAETISKIIGKPVTHVNLSPEEYEALITQVTGSKEYAAGLVLLDTNRREGHFGKVDPALEQIIARKPISLHEVLTNNASAFKEA</sequence>
<dbReference type="EMBL" id="OZ019896">
    <property type="protein sequence ID" value="CAK9222576.1"/>
    <property type="molecule type" value="Genomic_DNA"/>
</dbReference>
<dbReference type="SUPFAM" id="SSF51735">
    <property type="entry name" value="NAD(P)-binding Rossmann-fold domains"/>
    <property type="match status" value="1"/>
</dbReference>
<dbReference type="Pfam" id="PF05368">
    <property type="entry name" value="NmrA"/>
    <property type="match status" value="1"/>
</dbReference>
<accession>A0ABP0UI83</accession>
<name>A0ABP0UI83_9BRYO</name>
<gene>
    <name evidence="2" type="ORF">CSSPTR1EN2_LOCUS16195</name>
</gene>
<reference evidence="2" key="1">
    <citation type="submission" date="2024-02" db="EMBL/GenBank/DDBJ databases">
        <authorList>
            <consortium name="ELIXIR-Norway"/>
            <consortium name="Elixir Norway"/>
        </authorList>
    </citation>
    <scope>NUCLEOTIDE SEQUENCE</scope>
</reference>
<dbReference type="InterPro" id="IPR036291">
    <property type="entry name" value="NAD(P)-bd_dom_sf"/>
</dbReference>
<dbReference type="InterPro" id="IPR051604">
    <property type="entry name" value="Ergot_Alk_Oxidoreductase"/>
</dbReference>